<dbReference type="Proteomes" id="UP001320768">
    <property type="component" value="Unassembled WGS sequence"/>
</dbReference>
<gene>
    <name evidence="2" type="ORF">MKS91_02765</name>
</gene>
<feature type="region of interest" description="Disordered" evidence="1">
    <location>
        <begin position="441"/>
        <end position="464"/>
    </location>
</feature>
<evidence type="ECO:0000313" key="3">
    <source>
        <dbReference type="Proteomes" id="UP001320768"/>
    </source>
</evidence>
<dbReference type="RefSeq" id="WP_258569317.1">
    <property type="nucleotide sequence ID" value="NZ_JAKUDN010000002.1"/>
</dbReference>
<keyword evidence="3" id="KW-1185">Reference proteome</keyword>
<evidence type="ECO:0000256" key="1">
    <source>
        <dbReference type="SAM" id="MobiDB-lite"/>
    </source>
</evidence>
<comment type="caution">
    <text evidence="2">The sequence shown here is derived from an EMBL/GenBank/DDBJ whole genome shotgun (WGS) entry which is preliminary data.</text>
</comment>
<name>A0ABT1L5Q4_9GAMM</name>
<organism evidence="2 3">
    <name type="scientific">Candidatus Synchoanobacter obligatus</name>
    <dbReference type="NCBI Taxonomy" id="2919597"/>
    <lineage>
        <taxon>Bacteria</taxon>
        <taxon>Pseudomonadati</taxon>
        <taxon>Pseudomonadota</taxon>
        <taxon>Gammaproteobacteria</taxon>
        <taxon>Candidatus Comchoanobacterales</taxon>
        <taxon>Candidatus Comchoanobacteraceae</taxon>
        <taxon>Candidatus Synchoanobacter</taxon>
    </lineage>
</organism>
<accession>A0ABT1L5Q4</accession>
<evidence type="ECO:0000313" key="2">
    <source>
        <dbReference type="EMBL" id="MCP8352208.1"/>
    </source>
</evidence>
<sequence length="464" mass="50757">MKKLNLILYTNFYGGAGDVEMLTPYLATLLTPLVGSYDTITVRFCGTVSKPHLQNYGLSGEGLDWEILIPQEKLALASLVGKLNSICYKTVEALGGTAQHIKYFRVSVSDEGGIGQDMVYTARKEKGFEDAHLDDKIEKVNNLVDKRHEGVDSILLHTNSNSLLKRQASCRQLGSVRCKLYLTTEVGCPDFVLKNLEALIARRHALSTLYLAPCEEQISRLPLYLHEHSTPVLPEYIAHNSDSLPCGTKYCQNLMETSAKEGRVQVIAYFSVESQKTKQLVTNLIVSLARAAKDWGNPVDLIMAGREAHQEVLRDALGILKCEDQAVVCGFGNGLRFLYSCQFTCKAEYLPGLSHLFNFADICIGTGLKSALEVLGSTAKLKLVQAAMHNSGKDHIKFYQDCVKANKLSLQRALSNPEDSYETSALEDMWSEALAAVPPVPAEAGGGLAAPKPQDDGSLGGKKP</sequence>
<protein>
    <submittedName>
        <fullName evidence="2">Uncharacterized protein</fullName>
    </submittedName>
</protein>
<dbReference type="EMBL" id="JAKUDN010000002">
    <property type="protein sequence ID" value="MCP8352208.1"/>
    <property type="molecule type" value="Genomic_DNA"/>
</dbReference>
<proteinExistence type="predicted"/>
<reference evidence="2 3" key="1">
    <citation type="journal article" date="2022" name="Nat. Microbiol.">
        <title>The microbiome of a bacterivorous marine choanoflagellate contains a resource-demanding obligate bacterial associate.</title>
        <authorList>
            <person name="Needham D.M."/>
            <person name="Poirier C."/>
            <person name="Bachy C."/>
            <person name="George E.E."/>
            <person name="Wilken S."/>
            <person name="Yung C.C.M."/>
            <person name="Limardo A.J."/>
            <person name="Morando M."/>
            <person name="Sudek L."/>
            <person name="Malmstrom R.R."/>
            <person name="Keeling P.J."/>
            <person name="Santoro A.E."/>
            <person name="Worden A.Z."/>
        </authorList>
    </citation>
    <scope>NUCLEOTIDE SEQUENCE [LARGE SCALE GENOMIC DNA]</scope>
    <source>
        <strain evidence="2 3">Comchoano-2</strain>
    </source>
</reference>